<dbReference type="Proteomes" id="UP000001921">
    <property type="component" value="Chromosome"/>
</dbReference>
<reference evidence="2" key="1">
    <citation type="submission" date="2006-07" db="EMBL/GenBank/DDBJ databases">
        <authorList>
            <person name="Qin X."/>
            <person name="Weinstock G.M."/>
        </authorList>
    </citation>
    <scope>NUCLEOTIDE SEQUENCE [LARGE SCALE GENOMIC DNA]</scope>
    <source>
        <strain evidence="2">ATCC 10953</strain>
    </source>
</reference>
<dbReference type="EMBL" id="CM000440">
    <property type="protein sequence ID" value="EDK88933.1"/>
    <property type="molecule type" value="Genomic_DNA"/>
</dbReference>
<dbReference type="Pfam" id="PF00117">
    <property type="entry name" value="GATase"/>
    <property type="match status" value="1"/>
</dbReference>
<dbReference type="Gene3D" id="3.40.50.880">
    <property type="match status" value="1"/>
</dbReference>
<keyword evidence="2" id="KW-0315">Glutamine amidotransferase</keyword>
<feature type="domain" description="Glutamine amidotransferase" evidence="1">
    <location>
        <begin position="34"/>
        <end position="177"/>
    </location>
</feature>
<dbReference type="GO" id="GO:0016740">
    <property type="term" value="F:transferase activity"/>
    <property type="evidence" value="ECO:0007669"/>
    <property type="project" value="UniProtKB-KW"/>
</dbReference>
<dbReference type="InterPro" id="IPR044668">
    <property type="entry name" value="PuuD-like"/>
</dbReference>
<dbReference type="GO" id="GO:0005829">
    <property type="term" value="C:cytosol"/>
    <property type="evidence" value="ECO:0007669"/>
    <property type="project" value="TreeGrafter"/>
</dbReference>
<dbReference type="PROSITE" id="PS51273">
    <property type="entry name" value="GATASE_TYPE_1"/>
    <property type="match status" value="1"/>
</dbReference>
<dbReference type="HOGENOM" id="CLU_030756_5_0_0"/>
<dbReference type="PANTHER" id="PTHR43235">
    <property type="entry name" value="GLUTAMINE AMIDOTRANSFERASE PB2B2.05-RELATED"/>
    <property type="match status" value="1"/>
</dbReference>
<dbReference type="RefSeq" id="WP_005897451.1">
    <property type="nucleotide sequence ID" value="NZ_CM000440.1"/>
</dbReference>
<reference evidence="2" key="2">
    <citation type="submission" date="2007-05" db="EMBL/GenBank/DDBJ databases">
        <title>Genome sequence of Fusobacterium nucleatum subspecies polymorphum - a genetically tractable Fusobacterium.</title>
        <authorList>
            <person name="Karpathy S.E."/>
            <person name="Xiang Q."/>
            <person name="Gioia J."/>
            <person name="Jiang H."/>
            <person name="Liu Y."/>
            <person name="Petrosino J.F."/>
            <person name="Yerrapragada S."/>
            <person name="Fox G.E."/>
            <person name="Kinder Haake S."/>
            <person name="Weinstock G.M."/>
            <person name="Highlander S.K."/>
        </authorList>
    </citation>
    <scope>NUCLEOTIDE SEQUENCE [LARGE SCALE GENOMIC DNA]</scope>
    <source>
        <strain evidence="2">ATCC 10953</strain>
    </source>
</reference>
<proteinExistence type="predicted"/>
<evidence type="ECO:0000259" key="1">
    <source>
        <dbReference type="Pfam" id="PF00117"/>
    </source>
</evidence>
<dbReference type="AlphaFoldDB" id="A5TVK8"/>
<dbReference type="PANTHER" id="PTHR43235:SF1">
    <property type="entry name" value="GLUTAMINE AMIDOTRANSFERASE PB2B2.05-RELATED"/>
    <property type="match status" value="1"/>
</dbReference>
<name>A5TVK8_FUSNP</name>
<dbReference type="InterPro" id="IPR029062">
    <property type="entry name" value="Class_I_gatase-like"/>
</dbReference>
<gene>
    <name evidence="2" type="ORF">FNP_1146</name>
</gene>
<dbReference type="eggNOG" id="COG2071">
    <property type="taxonomic scope" value="Bacteria"/>
</dbReference>
<sequence>MLKKIFISQRVDIINNERRDSCSQEWNELAINCGFIPIFVPNNIKLLCSLLPSISPDGIILTGGNDLVEYNGNTPERDEVESLLIKYALINNLPLLGVCRGMQMILNYFNNKLVKVNNHVRTQHILDNGDIVNSFHNWGCINCSNPLEVLAKSNDNCIEEIKYRKIRGIMWHPERYKPLRERDIIMIRGVLEL</sequence>
<protein>
    <submittedName>
        <fullName evidence="2">Possible glutamine amidotransferase</fullName>
    </submittedName>
</protein>
<organism evidence="2">
    <name type="scientific">Fusobacterium polymorphum ATCC 10953</name>
    <dbReference type="NCBI Taxonomy" id="393480"/>
    <lineage>
        <taxon>Bacteria</taxon>
        <taxon>Fusobacteriati</taxon>
        <taxon>Fusobacteriota</taxon>
        <taxon>Fusobacteriia</taxon>
        <taxon>Fusobacteriales</taxon>
        <taxon>Fusobacteriaceae</taxon>
        <taxon>Fusobacterium</taxon>
    </lineage>
</organism>
<dbReference type="GeneID" id="45634150"/>
<evidence type="ECO:0000313" key="2">
    <source>
        <dbReference type="EMBL" id="EDK88933.1"/>
    </source>
</evidence>
<dbReference type="SUPFAM" id="SSF52317">
    <property type="entry name" value="Class I glutamine amidotransferase-like"/>
    <property type="match status" value="1"/>
</dbReference>
<dbReference type="GO" id="GO:0016811">
    <property type="term" value="F:hydrolase activity, acting on carbon-nitrogen (but not peptide) bonds, in linear amides"/>
    <property type="evidence" value="ECO:0007669"/>
    <property type="project" value="InterPro"/>
</dbReference>
<dbReference type="InterPro" id="IPR017926">
    <property type="entry name" value="GATASE"/>
</dbReference>
<accession>A5TVK8</accession>
<keyword evidence="2" id="KW-0808">Transferase</keyword>